<comment type="caution">
    <text evidence="1">The sequence shown here is derived from an EMBL/GenBank/DDBJ whole genome shotgun (WGS) entry which is preliminary data.</text>
</comment>
<dbReference type="SUPFAM" id="SSF52058">
    <property type="entry name" value="L domain-like"/>
    <property type="match status" value="1"/>
</dbReference>
<protein>
    <recommendedName>
        <fullName evidence="3">Leucine-rich repeat domain-containing protein</fullName>
    </recommendedName>
</protein>
<evidence type="ECO:0008006" key="3">
    <source>
        <dbReference type="Google" id="ProtNLM"/>
    </source>
</evidence>
<keyword evidence="2" id="KW-1185">Reference proteome</keyword>
<reference evidence="1 2" key="1">
    <citation type="submission" date="2024-10" db="EMBL/GenBank/DDBJ databases">
        <title>Updated reference genomes for cyclostephanoid diatoms.</title>
        <authorList>
            <person name="Roberts W.R."/>
            <person name="Alverson A.J."/>
        </authorList>
    </citation>
    <scope>NUCLEOTIDE SEQUENCE [LARGE SCALE GENOMIC DNA]</scope>
    <source>
        <strain evidence="1 2">AJA232-27</strain>
    </source>
</reference>
<dbReference type="InterPro" id="IPR032675">
    <property type="entry name" value="LRR_dom_sf"/>
</dbReference>
<dbReference type="Pfam" id="PF13306">
    <property type="entry name" value="LRR_5"/>
    <property type="match status" value="2"/>
</dbReference>
<proteinExistence type="predicted"/>
<dbReference type="PANTHER" id="PTHR45661">
    <property type="entry name" value="SURFACE ANTIGEN"/>
    <property type="match status" value="1"/>
</dbReference>
<evidence type="ECO:0000313" key="2">
    <source>
        <dbReference type="Proteomes" id="UP001530293"/>
    </source>
</evidence>
<gene>
    <name evidence="1" type="ORF">ACHAWU_004232</name>
</gene>
<accession>A0ABD3M846</accession>
<evidence type="ECO:0000313" key="1">
    <source>
        <dbReference type="EMBL" id="KAL3758151.1"/>
    </source>
</evidence>
<organism evidence="1 2">
    <name type="scientific">Discostella pseudostelligera</name>
    <dbReference type="NCBI Taxonomy" id="259834"/>
    <lineage>
        <taxon>Eukaryota</taxon>
        <taxon>Sar</taxon>
        <taxon>Stramenopiles</taxon>
        <taxon>Ochrophyta</taxon>
        <taxon>Bacillariophyta</taxon>
        <taxon>Coscinodiscophyceae</taxon>
        <taxon>Thalassiosirophycidae</taxon>
        <taxon>Stephanodiscales</taxon>
        <taxon>Stephanodiscaceae</taxon>
        <taxon>Discostella</taxon>
    </lineage>
</organism>
<name>A0ABD3M846_9STRA</name>
<dbReference type="PANTHER" id="PTHR45661:SF3">
    <property type="entry name" value="IG-LIKE DOMAIN-CONTAINING PROTEIN"/>
    <property type="match status" value="1"/>
</dbReference>
<sequence>MPSMLSLSIKVKGQCSAFCSGARRRFIPRTFSSAASSQPIDKASKKKEYTNNGSFVTAPIEDEEMDNVFLLYTGQSRAEISRDVTHVQVHPSVKTILPRAFEGCTQLREVNLTEGLETIGGKAFRNCFSLENIQLPNTVTSISRNAFEDCMHLREVELNEGLRAIKKRAFAKCSSLVRIVLPSTVTSIGHGAFRECTRLWEVELNEGLEIIDNGAFAYCTSLEYIKVPSTVTSISCSKAFESYEHMEEVYCSERKDEFVSSLKLDYWGRVRTSLRSVGTFEGCSNLRVVELCEGITGSFVLDPTLKCSSANKSGRGIVKTGVETIGSCAFYGCTSLELVILPSTVKSIDASAFDGCNSIESMEFCEEIEDFVSGESMRGWWNQGRSQEALLTYCFLIEHNIPMRVGLLHCRKWQLDIQDMLRCLPSIIGTSPIGIPSSKVTKLGNTYLSSINAKLTEYESLKDAATVLELAIWKTKLDEHGNDMHLCNMDDATKRAEQRDTCGATVIIPNVLSFLVVE</sequence>
<dbReference type="EMBL" id="JALLBG020000240">
    <property type="protein sequence ID" value="KAL3758151.1"/>
    <property type="molecule type" value="Genomic_DNA"/>
</dbReference>
<dbReference type="AlphaFoldDB" id="A0ABD3M846"/>
<dbReference type="Gene3D" id="3.80.10.10">
    <property type="entry name" value="Ribonuclease Inhibitor"/>
    <property type="match status" value="3"/>
</dbReference>
<dbReference type="Proteomes" id="UP001530293">
    <property type="component" value="Unassembled WGS sequence"/>
</dbReference>
<dbReference type="InterPro" id="IPR026906">
    <property type="entry name" value="LRR_5"/>
</dbReference>
<dbReference type="InterPro" id="IPR053139">
    <property type="entry name" value="Surface_bspA-like"/>
</dbReference>